<reference evidence="2" key="1">
    <citation type="submission" date="2020-05" db="EMBL/GenBank/DDBJ databases">
        <authorList>
            <person name="Chiriac C."/>
            <person name="Salcher M."/>
            <person name="Ghai R."/>
            <person name="Kavagutti S V."/>
        </authorList>
    </citation>
    <scope>NUCLEOTIDE SEQUENCE</scope>
</reference>
<dbReference type="EMBL" id="CAEZTM010000026">
    <property type="protein sequence ID" value="CAB4570912.1"/>
    <property type="molecule type" value="Genomic_DNA"/>
</dbReference>
<keyword evidence="1" id="KW-0812">Transmembrane</keyword>
<dbReference type="Pfam" id="PF04134">
    <property type="entry name" value="DCC1-like"/>
    <property type="match status" value="1"/>
</dbReference>
<sequence length="131" mass="14497">MARNAALHTHVLIYDGDCAFCTLWVNRLRDWLPTFPEAKTSQSVSLDDYALSADDVAKYAWYITPTHQYAGHLAASALLRAQPVLWLRLVGILMALPPISWVAALVYSFVSRFRHALPGGTATCDPALPKN</sequence>
<organism evidence="2">
    <name type="scientific">freshwater metagenome</name>
    <dbReference type="NCBI Taxonomy" id="449393"/>
    <lineage>
        <taxon>unclassified sequences</taxon>
        <taxon>metagenomes</taxon>
        <taxon>ecological metagenomes</taxon>
    </lineage>
</organism>
<dbReference type="GO" id="GO:0015035">
    <property type="term" value="F:protein-disulfide reductase activity"/>
    <property type="evidence" value="ECO:0007669"/>
    <property type="project" value="InterPro"/>
</dbReference>
<dbReference type="AlphaFoldDB" id="A0A6J6E3G5"/>
<evidence type="ECO:0000313" key="2">
    <source>
        <dbReference type="EMBL" id="CAB4570912.1"/>
    </source>
</evidence>
<gene>
    <name evidence="2" type="ORF">UFOPK1684_00707</name>
</gene>
<dbReference type="InterPro" id="IPR007263">
    <property type="entry name" value="DCC1-like"/>
</dbReference>
<accession>A0A6J6E3G5</accession>
<feature type="transmembrane region" description="Helical" evidence="1">
    <location>
        <begin position="85"/>
        <end position="110"/>
    </location>
</feature>
<protein>
    <submittedName>
        <fullName evidence="2">Unannotated protein</fullName>
    </submittedName>
</protein>
<name>A0A6J6E3G5_9ZZZZ</name>
<keyword evidence="1" id="KW-0472">Membrane</keyword>
<proteinExistence type="predicted"/>
<evidence type="ECO:0000256" key="1">
    <source>
        <dbReference type="SAM" id="Phobius"/>
    </source>
</evidence>
<keyword evidence="1" id="KW-1133">Transmembrane helix</keyword>